<dbReference type="Pfam" id="PF01636">
    <property type="entry name" value="APH"/>
    <property type="match status" value="1"/>
</dbReference>
<dbReference type="AlphaFoldDB" id="A0A8J7IXP5"/>
<dbReference type="SUPFAM" id="SSF56112">
    <property type="entry name" value="Protein kinase-like (PK-like)"/>
    <property type="match status" value="1"/>
</dbReference>
<comment type="caution">
    <text evidence="2">The sequence shown here is derived from an EMBL/GenBank/DDBJ whole genome shotgun (WGS) entry which is preliminary data.</text>
</comment>
<dbReference type="InterPro" id="IPR011009">
    <property type="entry name" value="Kinase-like_dom_sf"/>
</dbReference>
<keyword evidence="3" id="KW-1185">Reference proteome</keyword>
<gene>
    <name evidence="2" type="ORF">H1D41_10340</name>
</gene>
<dbReference type="Gene3D" id="3.90.1200.10">
    <property type="match status" value="1"/>
</dbReference>
<reference evidence="2" key="1">
    <citation type="submission" date="2020-10" db="EMBL/GenBank/DDBJ databases">
        <title>Paenihalocynthiibacter styelae gen. nov., sp. nov., isolated from stalked sea squirt Styela clava.</title>
        <authorList>
            <person name="Kim Y.-O."/>
            <person name="Yoon J.-H."/>
        </authorList>
    </citation>
    <scope>NUCLEOTIDE SEQUENCE</scope>
    <source>
        <strain evidence="2">MYP1-1</strain>
    </source>
</reference>
<feature type="domain" description="Aminoglycoside phosphotransferase" evidence="1">
    <location>
        <begin position="30"/>
        <end position="255"/>
    </location>
</feature>
<organism evidence="2 3">
    <name type="scientific">Halocynthiibacter styelae</name>
    <dbReference type="NCBI Taxonomy" id="2761955"/>
    <lineage>
        <taxon>Bacteria</taxon>
        <taxon>Pseudomonadati</taxon>
        <taxon>Pseudomonadota</taxon>
        <taxon>Alphaproteobacteria</taxon>
        <taxon>Rhodobacterales</taxon>
        <taxon>Paracoccaceae</taxon>
        <taxon>Halocynthiibacter</taxon>
    </lineage>
</organism>
<evidence type="ECO:0000313" key="3">
    <source>
        <dbReference type="Proteomes" id="UP000640583"/>
    </source>
</evidence>
<dbReference type="RefSeq" id="WP_228848839.1">
    <property type="nucleotide sequence ID" value="NZ_JADCKQ010000007.1"/>
</dbReference>
<proteinExistence type="predicted"/>
<accession>A0A8J7IXP5</accession>
<dbReference type="Proteomes" id="UP000640583">
    <property type="component" value="Unassembled WGS sequence"/>
</dbReference>
<sequence length="363" mass="40557">MEPVARNILQNLSDLKLITNRDIVNGSTTIVAGRQRNRFFAVKQLTGPSFFIKQAHEAEAGTVESIALEAGIYQAVSANHAFKNLRHLMPRLLYFDAKTSTLTLELIKDAIDIGNHARQQKEIHPDHARSTGEIAANFHSVARRDVDALQLNFDGKPHWIFCLDQDPSPLPSLRGRSKASAAIIDLIRDQPDLKACLARCRKNIAETCLIHGDFKWENFLITSAGGRNRLKLIDWERANIGDPAWDVGCGLAAFFIHQILLPNSDQNSKYDLKASTFINGMNAFWTGYVTTRNYSNATMEVFREHCLDMTAARMLVAAYEHCYAQDQIPAAALDFIEISQQLSHPDKRQEWARGLSGATKAAA</sequence>
<name>A0A8J7IXP5_9RHOB</name>
<dbReference type="EMBL" id="JADCKQ010000007">
    <property type="protein sequence ID" value="MBI1494035.1"/>
    <property type="molecule type" value="Genomic_DNA"/>
</dbReference>
<protein>
    <submittedName>
        <fullName evidence="2">Phosphotransferase</fullName>
    </submittedName>
</protein>
<evidence type="ECO:0000313" key="2">
    <source>
        <dbReference type="EMBL" id="MBI1494035.1"/>
    </source>
</evidence>
<evidence type="ECO:0000259" key="1">
    <source>
        <dbReference type="Pfam" id="PF01636"/>
    </source>
</evidence>
<dbReference type="InterPro" id="IPR002575">
    <property type="entry name" value="Aminoglycoside_PTrfase"/>
</dbReference>